<dbReference type="InterPro" id="IPR036249">
    <property type="entry name" value="Thioredoxin-like_sf"/>
</dbReference>
<dbReference type="Pfam" id="PF14497">
    <property type="entry name" value="GST_C_3"/>
    <property type="match status" value="1"/>
</dbReference>
<dbReference type="InterPro" id="IPR004045">
    <property type="entry name" value="Glutathione_S-Trfase_N"/>
</dbReference>
<dbReference type="SUPFAM" id="SSF47616">
    <property type="entry name" value="GST C-terminal domain-like"/>
    <property type="match status" value="1"/>
</dbReference>
<dbReference type="EMBL" id="QWIL01000873">
    <property type="protein sequence ID" value="RMY11629.1"/>
    <property type="molecule type" value="Genomic_DNA"/>
</dbReference>
<evidence type="ECO:0008006" key="6">
    <source>
        <dbReference type="Google" id="ProtNLM"/>
    </source>
</evidence>
<dbReference type="PANTHER" id="PTHR11571">
    <property type="entry name" value="GLUTATHIONE S-TRANSFERASE"/>
    <property type="match status" value="1"/>
</dbReference>
<dbReference type="InterPro" id="IPR004046">
    <property type="entry name" value="GST_C"/>
</dbReference>
<dbReference type="CDD" id="cd03039">
    <property type="entry name" value="GST_N_Sigma_like"/>
    <property type="match status" value="1"/>
</dbReference>
<evidence type="ECO:0000259" key="2">
    <source>
        <dbReference type="PROSITE" id="PS50404"/>
    </source>
</evidence>
<protein>
    <recommendedName>
        <fullName evidence="6">Glutathione S-transferase</fullName>
    </recommendedName>
</protein>
<dbReference type="PANTHER" id="PTHR11571:SF150">
    <property type="entry name" value="GLUTATHIONE S-TRANSFERASE"/>
    <property type="match status" value="1"/>
</dbReference>
<feature type="domain" description="GST C-terminal" evidence="3">
    <location>
        <begin position="121"/>
        <end position="245"/>
    </location>
</feature>
<dbReference type="Gene3D" id="1.20.1050.130">
    <property type="match status" value="1"/>
</dbReference>
<feature type="compositionally biased region" description="Basic and acidic residues" evidence="1">
    <location>
        <begin position="1"/>
        <end position="13"/>
    </location>
</feature>
<dbReference type="GO" id="GO:0004364">
    <property type="term" value="F:glutathione transferase activity"/>
    <property type="evidence" value="ECO:0007669"/>
    <property type="project" value="TreeGrafter"/>
</dbReference>
<gene>
    <name evidence="4" type="ORF">D0867_08024</name>
</gene>
<dbReference type="OrthoDB" id="414243at2759"/>
<dbReference type="InterPro" id="IPR010987">
    <property type="entry name" value="Glutathione-S-Trfase_C-like"/>
</dbReference>
<dbReference type="Proteomes" id="UP000271337">
    <property type="component" value="Unassembled WGS sequence"/>
</dbReference>
<dbReference type="GO" id="GO:0006749">
    <property type="term" value="P:glutathione metabolic process"/>
    <property type="evidence" value="ECO:0007669"/>
    <property type="project" value="TreeGrafter"/>
</dbReference>
<dbReference type="PROSITE" id="PS50404">
    <property type="entry name" value="GST_NTER"/>
    <property type="match status" value="1"/>
</dbReference>
<feature type="domain" description="GST N-terminal" evidence="2">
    <location>
        <begin position="36"/>
        <end position="118"/>
    </location>
</feature>
<sequence>MHYIRKKNEKDQNKNMPTTHRIGQESAANKTIGGVPTIHYLDFMSRGRGQVVRLFWIDAGIAFDDVRYNNEEYPEYKRTKIAEMNPNATIPVVELNGRILVQSYAMLRHFARLLGKYEGESEEEKYWADAMCDLTIDWRSAFVNAFFHPNKDVEYPRHMAEKRPQFLQALKRHLSSNSMSASGPYVLGNKITYADLVIYQVCHDEQLTQDGRAGLKGYPRLAKLVDAVEGRENVKKFLQSAEYKG</sequence>
<dbReference type="PROSITE" id="PS50405">
    <property type="entry name" value="GST_CTER"/>
    <property type="match status" value="1"/>
</dbReference>
<evidence type="ECO:0000313" key="5">
    <source>
        <dbReference type="Proteomes" id="UP000271337"/>
    </source>
</evidence>
<evidence type="ECO:0000313" key="4">
    <source>
        <dbReference type="EMBL" id="RMY11629.1"/>
    </source>
</evidence>
<dbReference type="CDD" id="cd03192">
    <property type="entry name" value="GST_C_Sigma_like"/>
    <property type="match status" value="1"/>
</dbReference>
<evidence type="ECO:0000256" key="1">
    <source>
        <dbReference type="SAM" id="MobiDB-lite"/>
    </source>
</evidence>
<organism evidence="4 5">
    <name type="scientific">Hortaea werneckii</name>
    <name type="common">Black yeast</name>
    <name type="synonym">Cladosporium werneckii</name>
    <dbReference type="NCBI Taxonomy" id="91943"/>
    <lineage>
        <taxon>Eukaryota</taxon>
        <taxon>Fungi</taxon>
        <taxon>Dikarya</taxon>
        <taxon>Ascomycota</taxon>
        <taxon>Pezizomycotina</taxon>
        <taxon>Dothideomycetes</taxon>
        <taxon>Dothideomycetidae</taxon>
        <taxon>Mycosphaerellales</taxon>
        <taxon>Teratosphaeriaceae</taxon>
        <taxon>Hortaea</taxon>
    </lineage>
</organism>
<dbReference type="InterPro" id="IPR050213">
    <property type="entry name" value="GST_superfamily"/>
</dbReference>
<dbReference type="InterPro" id="IPR040079">
    <property type="entry name" value="Glutathione_S-Trfase"/>
</dbReference>
<accession>A0A3M6Z952</accession>
<evidence type="ECO:0000259" key="3">
    <source>
        <dbReference type="PROSITE" id="PS50405"/>
    </source>
</evidence>
<feature type="region of interest" description="Disordered" evidence="1">
    <location>
        <begin position="1"/>
        <end position="27"/>
    </location>
</feature>
<dbReference type="VEuPathDB" id="FungiDB:BTJ68_09632"/>
<dbReference type="Pfam" id="PF02798">
    <property type="entry name" value="GST_N"/>
    <property type="match status" value="1"/>
</dbReference>
<dbReference type="AlphaFoldDB" id="A0A3M6Z952"/>
<dbReference type="SUPFAM" id="SSF52833">
    <property type="entry name" value="Thioredoxin-like"/>
    <property type="match status" value="1"/>
</dbReference>
<reference evidence="4 5" key="1">
    <citation type="journal article" date="2018" name="BMC Genomics">
        <title>Genomic evidence for intraspecific hybridization in a clonal and extremely halotolerant yeast.</title>
        <authorList>
            <person name="Gostincar C."/>
            <person name="Stajich J.E."/>
            <person name="Zupancic J."/>
            <person name="Zalar P."/>
            <person name="Gunde-Cimerman N."/>
        </authorList>
    </citation>
    <scope>NUCLEOTIDE SEQUENCE [LARGE SCALE GENOMIC DNA]</scope>
    <source>
        <strain evidence="4 5">EXF-6669</strain>
    </source>
</reference>
<proteinExistence type="predicted"/>
<name>A0A3M6Z952_HORWE</name>
<dbReference type="SFLD" id="SFLDS00019">
    <property type="entry name" value="Glutathione_Transferase_(cytos"/>
    <property type="match status" value="1"/>
</dbReference>
<dbReference type="InterPro" id="IPR036282">
    <property type="entry name" value="Glutathione-S-Trfase_C_sf"/>
</dbReference>
<comment type="caution">
    <text evidence="4">The sequence shown here is derived from an EMBL/GenBank/DDBJ whole genome shotgun (WGS) entry which is preliminary data.</text>
</comment>